<dbReference type="InterPro" id="IPR021858">
    <property type="entry name" value="Fun_TF"/>
</dbReference>
<name>A0A2J6S5H5_HYAVF</name>
<evidence type="ECO:0000313" key="1">
    <source>
        <dbReference type="EMBL" id="PMD46001.1"/>
    </source>
</evidence>
<dbReference type="AlphaFoldDB" id="A0A2J6S5H5"/>
<sequence length="426" mass="48167">MKRVRRRAPVEPPANEFTESSLQVIPRSLPFLETSSNWVSQKAKPNIGRMLQHLFNQLVDTRHDTRHSLSLDEIENFEVLATVDQGLFHAGLAIASVYYDTGTSGLYHCQQTLKIVSRRLSDSYLQSSDETIGAVGLLLIHDTLTGAADNSSLHLYGLERMVDARGGLHFLPDRLRRTLSMIDTFYATTWNSQPRFPFMQPPKDLTGTLNSFPLLTNFDLKLLNLRTPVGIYLGVKEILQVLRILTGIRFADPVSVFNKLALSDAIYILEWQLLPTQDPLSALYHSSFGSEIPKAFRFAAFLYIDVVLREMHSVNIGILVRKLLESLQEDLGDLWQYQKNCQYDDGVLLWICFIGRVASTSIEEKQVFTQGLKLICKEKNFETLTEMEEVIDKTGPGLQSFSKQSAELWIEFSALRGGESSHVPIP</sequence>
<keyword evidence="2" id="KW-1185">Reference proteome</keyword>
<dbReference type="OrthoDB" id="4158087at2759"/>
<accession>A0A2J6S5H5</accession>
<proteinExistence type="predicted"/>
<dbReference type="PANTHER" id="PTHR37540:SF5">
    <property type="entry name" value="TRANSCRIPTION FACTOR DOMAIN-CONTAINING PROTEIN"/>
    <property type="match status" value="1"/>
</dbReference>
<dbReference type="Pfam" id="PF11951">
    <property type="entry name" value="Fungal_trans_2"/>
    <property type="match status" value="1"/>
</dbReference>
<dbReference type="EMBL" id="KZ613939">
    <property type="protein sequence ID" value="PMD46001.1"/>
    <property type="molecule type" value="Genomic_DNA"/>
</dbReference>
<evidence type="ECO:0000313" key="2">
    <source>
        <dbReference type="Proteomes" id="UP000235786"/>
    </source>
</evidence>
<dbReference type="PANTHER" id="PTHR37540">
    <property type="entry name" value="TRANSCRIPTION FACTOR (ACR-2), PUTATIVE-RELATED-RELATED"/>
    <property type="match status" value="1"/>
</dbReference>
<reference evidence="1 2" key="1">
    <citation type="submission" date="2016-04" db="EMBL/GenBank/DDBJ databases">
        <title>A degradative enzymes factory behind the ericoid mycorrhizal symbiosis.</title>
        <authorList>
            <consortium name="DOE Joint Genome Institute"/>
            <person name="Martino E."/>
            <person name="Morin E."/>
            <person name="Grelet G."/>
            <person name="Kuo A."/>
            <person name="Kohler A."/>
            <person name="Daghino S."/>
            <person name="Barry K."/>
            <person name="Choi C."/>
            <person name="Cichocki N."/>
            <person name="Clum A."/>
            <person name="Copeland A."/>
            <person name="Hainaut M."/>
            <person name="Haridas S."/>
            <person name="Labutti K."/>
            <person name="Lindquist E."/>
            <person name="Lipzen A."/>
            <person name="Khouja H.-R."/>
            <person name="Murat C."/>
            <person name="Ohm R."/>
            <person name="Olson A."/>
            <person name="Spatafora J."/>
            <person name="Veneault-Fourrey C."/>
            <person name="Henrissat B."/>
            <person name="Grigoriev I."/>
            <person name="Martin F."/>
            <person name="Perotto S."/>
        </authorList>
    </citation>
    <scope>NUCLEOTIDE SEQUENCE [LARGE SCALE GENOMIC DNA]</scope>
    <source>
        <strain evidence="1 2">F</strain>
    </source>
</reference>
<gene>
    <name evidence="1" type="ORF">L207DRAFT_204708</name>
</gene>
<organism evidence="1 2">
    <name type="scientific">Hyaloscypha variabilis (strain UAMH 11265 / GT02V1 / F)</name>
    <name type="common">Meliniomyces variabilis</name>
    <dbReference type="NCBI Taxonomy" id="1149755"/>
    <lineage>
        <taxon>Eukaryota</taxon>
        <taxon>Fungi</taxon>
        <taxon>Dikarya</taxon>
        <taxon>Ascomycota</taxon>
        <taxon>Pezizomycotina</taxon>
        <taxon>Leotiomycetes</taxon>
        <taxon>Helotiales</taxon>
        <taxon>Hyaloscyphaceae</taxon>
        <taxon>Hyaloscypha</taxon>
        <taxon>Hyaloscypha variabilis</taxon>
    </lineage>
</organism>
<dbReference type="Proteomes" id="UP000235786">
    <property type="component" value="Unassembled WGS sequence"/>
</dbReference>
<protein>
    <submittedName>
        <fullName evidence="1">Uncharacterized protein</fullName>
    </submittedName>
</protein>